<accession>A0A7W5G5V5</accession>
<dbReference type="Proteomes" id="UP000525987">
    <property type="component" value="Unassembled WGS sequence"/>
</dbReference>
<reference evidence="2 3" key="1">
    <citation type="submission" date="2020-08" db="EMBL/GenBank/DDBJ databases">
        <title>Genomic Encyclopedia of Type Strains, Phase III (KMG-III): the genomes of soil and plant-associated and newly described type strains.</title>
        <authorList>
            <person name="Whitman W."/>
        </authorList>
    </citation>
    <scope>NUCLEOTIDE SEQUENCE [LARGE SCALE GENOMIC DNA]</scope>
    <source>
        <strain evidence="2 3">CECT 5995</strain>
    </source>
</reference>
<dbReference type="RefSeq" id="WP_183387876.1">
    <property type="nucleotide sequence ID" value="NZ_JACHXM010000010.1"/>
</dbReference>
<keyword evidence="1" id="KW-0472">Membrane</keyword>
<dbReference type="EMBL" id="JACHXM010000010">
    <property type="protein sequence ID" value="MBB3141500.1"/>
    <property type="molecule type" value="Genomic_DNA"/>
</dbReference>
<keyword evidence="1" id="KW-0812">Transmembrane</keyword>
<evidence type="ECO:0000313" key="3">
    <source>
        <dbReference type="Proteomes" id="UP000525987"/>
    </source>
</evidence>
<feature type="transmembrane region" description="Helical" evidence="1">
    <location>
        <begin position="198"/>
        <end position="218"/>
    </location>
</feature>
<comment type="caution">
    <text evidence="2">The sequence shown here is derived from an EMBL/GenBank/DDBJ whole genome shotgun (WGS) entry which is preliminary data.</text>
</comment>
<protein>
    <submittedName>
        <fullName evidence="2">Uncharacterized protein</fullName>
    </submittedName>
</protein>
<keyword evidence="1" id="KW-1133">Transmembrane helix</keyword>
<evidence type="ECO:0000313" key="2">
    <source>
        <dbReference type="EMBL" id="MBB3141500.1"/>
    </source>
</evidence>
<proteinExistence type="predicted"/>
<feature type="transmembrane region" description="Helical" evidence="1">
    <location>
        <begin position="106"/>
        <end position="127"/>
    </location>
</feature>
<gene>
    <name evidence="2" type="ORF">FHR96_002379</name>
</gene>
<keyword evidence="3" id="KW-1185">Reference proteome</keyword>
<feature type="transmembrane region" description="Helical" evidence="1">
    <location>
        <begin position="230"/>
        <end position="247"/>
    </location>
</feature>
<feature type="transmembrane region" description="Helical" evidence="1">
    <location>
        <begin position="17"/>
        <end position="37"/>
    </location>
</feature>
<name>A0A7W5G5V5_9GAMM</name>
<evidence type="ECO:0000256" key="1">
    <source>
        <dbReference type="SAM" id="Phobius"/>
    </source>
</evidence>
<feature type="transmembrane region" description="Helical" evidence="1">
    <location>
        <begin position="162"/>
        <end position="186"/>
    </location>
</feature>
<feature type="transmembrane region" description="Helical" evidence="1">
    <location>
        <begin position="134"/>
        <end position="156"/>
    </location>
</feature>
<feature type="transmembrane region" description="Helical" evidence="1">
    <location>
        <begin position="49"/>
        <end position="77"/>
    </location>
</feature>
<sequence>MDKEKLEKYLYENVASVFWSAVLLIGGVIFVIYYALIGYMPDFDLKSSVTITAAASVTSIVIIIMMLIMMIFAGSFWRGVWEFLGDNSELKRYWLEGSASSGFRNLLIWFSIPLFTVYVSLGLSLFLGNWCWMLTLGLVALMYLFYLCLYSGFGVVKGGKEFVFLVAATFCSAVFIFFPLYLVFRLSVVEFESISDRSWFLGFLSAMFIVFINTASASPQGASSPYAKEFVLGLMAIVMIFISFGRFDRIPYGVMGIYKFGNIEASELVLKKEGCELFKSLEINVLDKDGGLCVVKDVLILSRLGREAYLEVDRDHLESLKLTLSSSSIASWTLHESQGDES</sequence>
<dbReference type="AlphaFoldDB" id="A0A7W5G5V5"/>
<organism evidence="2 3">
    <name type="scientific">Halomonas organivorans</name>
    <dbReference type="NCBI Taxonomy" id="257772"/>
    <lineage>
        <taxon>Bacteria</taxon>
        <taxon>Pseudomonadati</taxon>
        <taxon>Pseudomonadota</taxon>
        <taxon>Gammaproteobacteria</taxon>
        <taxon>Oceanospirillales</taxon>
        <taxon>Halomonadaceae</taxon>
        <taxon>Halomonas</taxon>
    </lineage>
</organism>